<accession>A0A366FV03</accession>
<name>A0A366FV03_9HYPH</name>
<gene>
    <name evidence="1" type="ORF">DFR50_10220</name>
</gene>
<dbReference type="AlphaFoldDB" id="A0A366FV03"/>
<dbReference type="EMBL" id="QNRK01000002">
    <property type="protein sequence ID" value="RBP17529.1"/>
    <property type="molecule type" value="Genomic_DNA"/>
</dbReference>
<organism evidence="1 2">
    <name type="scientific">Roseiarcus fermentans</name>
    <dbReference type="NCBI Taxonomy" id="1473586"/>
    <lineage>
        <taxon>Bacteria</taxon>
        <taxon>Pseudomonadati</taxon>
        <taxon>Pseudomonadota</taxon>
        <taxon>Alphaproteobacteria</taxon>
        <taxon>Hyphomicrobiales</taxon>
        <taxon>Roseiarcaceae</taxon>
        <taxon>Roseiarcus</taxon>
    </lineage>
</organism>
<keyword evidence="2" id="KW-1185">Reference proteome</keyword>
<evidence type="ECO:0008006" key="3">
    <source>
        <dbReference type="Google" id="ProtNLM"/>
    </source>
</evidence>
<dbReference type="Proteomes" id="UP000253529">
    <property type="component" value="Unassembled WGS sequence"/>
</dbReference>
<dbReference type="Gene3D" id="3.30.1360.120">
    <property type="entry name" value="Probable tRNA modification gtpase trme, domain 1"/>
    <property type="match status" value="1"/>
</dbReference>
<evidence type="ECO:0000313" key="1">
    <source>
        <dbReference type="EMBL" id="RBP17529.1"/>
    </source>
</evidence>
<dbReference type="OrthoDB" id="7868213at2"/>
<evidence type="ECO:0000313" key="2">
    <source>
        <dbReference type="Proteomes" id="UP000253529"/>
    </source>
</evidence>
<reference evidence="1 2" key="1">
    <citation type="submission" date="2018-06" db="EMBL/GenBank/DDBJ databases">
        <title>Genomic Encyclopedia of Type Strains, Phase IV (KMG-IV): sequencing the most valuable type-strain genomes for metagenomic binning, comparative biology and taxonomic classification.</title>
        <authorList>
            <person name="Goeker M."/>
        </authorList>
    </citation>
    <scope>NUCLEOTIDE SEQUENCE [LARGE SCALE GENOMIC DNA]</scope>
    <source>
        <strain evidence="1 2">DSM 24875</strain>
    </source>
</reference>
<dbReference type="RefSeq" id="WP_113887495.1">
    <property type="nucleotide sequence ID" value="NZ_QNRK01000002.1"/>
</dbReference>
<sequence length="166" mass="17063">MRETDWAPARLIEGTLVARPGFSARAPAGLGRTLVSGDLAAALAALAPGAPVLGLYEPAPKTAHALRIARDRALVVTPAPIGAEDGWRDGWCATTVDDGWATIEVEGDGAPSVLMQGCAADLAAGSPSAAVLFAGFRVLLARTPGGFSLHVERPWLEALSTWLDGA</sequence>
<protein>
    <recommendedName>
        <fullName evidence="3">Sarcosine oxidase subunit gamma</fullName>
    </recommendedName>
</protein>
<dbReference type="InterPro" id="IPR027266">
    <property type="entry name" value="TrmE/GcvT-like"/>
</dbReference>
<comment type="caution">
    <text evidence="1">The sequence shown here is derived from an EMBL/GenBank/DDBJ whole genome shotgun (WGS) entry which is preliminary data.</text>
</comment>
<proteinExistence type="predicted"/>